<dbReference type="EMBL" id="LR796951">
    <property type="protein sequence ID" value="CAB4177537.1"/>
    <property type="molecule type" value="Genomic_DNA"/>
</dbReference>
<feature type="region of interest" description="Disordered" evidence="1">
    <location>
        <begin position="19"/>
        <end position="44"/>
    </location>
</feature>
<evidence type="ECO:0000313" key="3">
    <source>
        <dbReference type="EMBL" id="CAB4164493.1"/>
    </source>
</evidence>
<evidence type="ECO:0000256" key="1">
    <source>
        <dbReference type="SAM" id="MobiDB-lite"/>
    </source>
</evidence>
<organism evidence="2">
    <name type="scientific">uncultured Caudovirales phage</name>
    <dbReference type="NCBI Taxonomy" id="2100421"/>
    <lineage>
        <taxon>Viruses</taxon>
        <taxon>Duplodnaviria</taxon>
        <taxon>Heunggongvirae</taxon>
        <taxon>Uroviricota</taxon>
        <taxon>Caudoviricetes</taxon>
        <taxon>Peduoviridae</taxon>
        <taxon>Maltschvirus</taxon>
        <taxon>Maltschvirus maltsch</taxon>
    </lineage>
</organism>
<reference evidence="2" key="1">
    <citation type="submission" date="2020-04" db="EMBL/GenBank/DDBJ databases">
        <authorList>
            <person name="Chiriac C."/>
            <person name="Salcher M."/>
            <person name="Ghai R."/>
            <person name="Kavagutti S V."/>
        </authorList>
    </citation>
    <scope>NUCLEOTIDE SEQUENCE</scope>
</reference>
<sequence length="213" mass="22750">MTAGQALTRLGQRLKGLNQPTAQGFQPAPAPAPSAPTVQPGAPGFRPNWAGLPAPSASAARPNARPLPGEAPTYSDGIDYKASSSWIAGINFRPVGGVAGGISRAVIGGRLSVGATRTYLTQKGDLTMVLINPSRQNTSGRYTYPRVPRAVMNSMVLAPSKGRFYWWGYHGSSALRTYSNRASIGRRMIRQGRFLKANPHSRHKATATKSRSH</sequence>
<accession>A0A6J5MJC0</accession>
<dbReference type="EMBL" id="LR796473">
    <property type="protein sequence ID" value="CAB4146784.1"/>
    <property type="molecule type" value="Genomic_DNA"/>
</dbReference>
<dbReference type="EMBL" id="LR797104">
    <property type="protein sequence ID" value="CAB4187442.1"/>
    <property type="molecule type" value="Genomic_DNA"/>
</dbReference>
<evidence type="ECO:0000313" key="4">
    <source>
        <dbReference type="EMBL" id="CAB4177537.1"/>
    </source>
</evidence>
<dbReference type="EMBL" id="LR796764">
    <property type="protein sequence ID" value="CAB4164493.1"/>
    <property type="molecule type" value="Genomic_DNA"/>
</dbReference>
<evidence type="ECO:0000313" key="2">
    <source>
        <dbReference type="EMBL" id="CAB4146784.1"/>
    </source>
</evidence>
<gene>
    <name evidence="4" type="ORF">UFOVP1003_8</name>
    <name evidence="5" type="ORF">UFOVP1153_24</name>
    <name evidence="2" type="ORF">UFOVP493_24</name>
    <name evidence="3" type="ORF">UFOVP829_46</name>
</gene>
<protein>
    <submittedName>
        <fullName evidence="2">Uncharacterized protein</fullName>
    </submittedName>
</protein>
<name>A0A6J5MJC0_9CAUD</name>
<evidence type="ECO:0000313" key="5">
    <source>
        <dbReference type="EMBL" id="CAB4187442.1"/>
    </source>
</evidence>
<proteinExistence type="predicted"/>